<feature type="transmembrane region" description="Helical" evidence="1">
    <location>
        <begin position="72"/>
        <end position="90"/>
    </location>
</feature>
<organism evidence="2 3">
    <name type="scientific">Caballeronia choica</name>
    <dbReference type="NCBI Taxonomy" id="326476"/>
    <lineage>
        <taxon>Bacteria</taxon>
        <taxon>Pseudomonadati</taxon>
        <taxon>Pseudomonadota</taxon>
        <taxon>Betaproteobacteria</taxon>
        <taxon>Burkholderiales</taxon>
        <taxon>Burkholderiaceae</taxon>
        <taxon>Caballeronia</taxon>
    </lineage>
</organism>
<evidence type="ECO:0000313" key="3">
    <source>
        <dbReference type="Proteomes" id="UP000054770"/>
    </source>
</evidence>
<keyword evidence="1" id="KW-1133">Transmembrane helix</keyword>
<protein>
    <recommendedName>
        <fullName evidence="4">Transmembrane protein</fullName>
    </recommendedName>
</protein>
<evidence type="ECO:0000313" key="2">
    <source>
        <dbReference type="EMBL" id="SAL48989.1"/>
    </source>
</evidence>
<feature type="transmembrane region" description="Helical" evidence="1">
    <location>
        <begin position="96"/>
        <end position="114"/>
    </location>
</feature>
<dbReference type="Proteomes" id="UP000054770">
    <property type="component" value="Unassembled WGS sequence"/>
</dbReference>
<proteinExistence type="predicted"/>
<gene>
    <name evidence="2" type="ORF">AWB68_02419</name>
</gene>
<dbReference type="AlphaFoldDB" id="A0A158HYG3"/>
<reference evidence="2" key="1">
    <citation type="submission" date="2016-01" db="EMBL/GenBank/DDBJ databases">
        <authorList>
            <person name="Peeters C."/>
        </authorList>
    </citation>
    <scope>NUCLEOTIDE SEQUENCE [LARGE SCALE GENOMIC DNA]</scope>
    <source>
        <strain evidence="2">LMG 22940</strain>
    </source>
</reference>
<accession>A0A158HYG3</accession>
<evidence type="ECO:0000256" key="1">
    <source>
        <dbReference type="SAM" id="Phobius"/>
    </source>
</evidence>
<name>A0A158HYG3_9BURK</name>
<comment type="caution">
    <text evidence="2">The sequence shown here is derived from an EMBL/GenBank/DDBJ whole genome shotgun (WGS) entry which is preliminary data.</text>
</comment>
<keyword evidence="3" id="KW-1185">Reference proteome</keyword>
<dbReference type="OrthoDB" id="9035562at2"/>
<evidence type="ECO:0008006" key="4">
    <source>
        <dbReference type="Google" id="ProtNLM"/>
    </source>
</evidence>
<keyword evidence="1" id="KW-0812">Transmembrane</keyword>
<keyword evidence="1" id="KW-0472">Membrane</keyword>
<sequence>MQDFAHLFGDSVAAWLRGRGDARFQQYERYHRADRSTKTGGVDFDLEASNERYARSCRRPNSRLVDALESKAFKSLIVFFVIAWGGSLLLPTVGKSQPVATAVVLCALFALLRVKAWRAKFRRK</sequence>
<dbReference type="RefSeq" id="WP_087644582.1">
    <property type="nucleotide sequence ID" value="NZ_FCON02000020.1"/>
</dbReference>
<dbReference type="EMBL" id="FCON02000020">
    <property type="protein sequence ID" value="SAL48989.1"/>
    <property type="molecule type" value="Genomic_DNA"/>
</dbReference>